<organism evidence="2">
    <name type="scientific">Hexamita inflata</name>
    <dbReference type="NCBI Taxonomy" id="28002"/>
    <lineage>
        <taxon>Eukaryota</taxon>
        <taxon>Metamonada</taxon>
        <taxon>Diplomonadida</taxon>
        <taxon>Hexamitidae</taxon>
        <taxon>Hexamitinae</taxon>
        <taxon>Hexamita</taxon>
    </lineage>
</organism>
<reference evidence="3 4" key="2">
    <citation type="submission" date="2024-07" db="EMBL/GenBank/DDBJ databases">
        <authorList>
            <person name="Akdeniz Z."/>
        </authorList>
    </citation>
    <scope>NUCLEOTIDE SEQUENCE [LARGE SCALE GENOMIC DNA]</scope>
</reference>
<comment type="caution">
    <text evidence="2">The sequence shown here is derived from an EMBL/GenBank/DDBJ whole genome shotgun (WGS) entry which is preliminary data.</text>
</comment>
<gene>
    <name evidence="2" type="ORF">HINF_LOCUS1292</name>
    <name evidence="3" type="ORF">HINF_LOCUS66477</name>
</gene>
<evidence type="ECO:0000313" key="2">
    <source>
        <dbReference type="EMBL" id="CAI9913647.1"/>
    </source>
</evidence>
<feature type="compositionally biased region" description="Low complexity" evidence="1">
    <location>
        <begin position="2496"/>
        <end position="2506"/>
    </location>
</feature>
<name>A0AA86TDY7_9EUKA</name>
<sequence length="2515" mass="276033">MLLLFTCYTQNLNEGEWTLDSRLWSGQTPGQISNQQYNFSQNVSNYTTADTSVLTVSNFLKSTQYRGMCRYSSIDIGKDTVLSNALFVLDIQIQIPASCTKIEISFANSVSGVFTNISITGSIKLTEVLPAQVLKLSKFAGKIFNSSFLTTQYFSNLSYSINGVEVTANSTNVNLYETNFDGETTTATKLTSIDTAVVNTTFTSCSGSHSVVVTQAASQQPGLIQEWYEQRMDLIEWKMARGNYYFIDFTSAGLPTVNKLLSTQRVYYGNDQISIIIHFNNGSVRECAVGQFFNPVTKICDASCPAKQFNMFCLASCSDLNLYDSNTDNKCYTRCPTTLGYVLVTKTCTLCTTPNLLAIQNGGCTASCAAGFVLGGSGCFYEAQTSLSFSYPTCSTVCDPGMLMDDGTCYSSCSEGKINQTELRVCVACASEYNGGKYWNRTTQLCSFSCDYYNGTFCEELGSSYCEHYYVDKISGNKVCVHSCPSEFPLFQAIENRCYDVCPPAYSMTDYVNQTCVDSCASGYYSFTAPTKICLTTCSSTNFTAKEADKHAQNLRCESACSIFDSKPYHKDQTCTHNCYDEFHMFIDYDNFTCVSSCPFYNRTTAGYLFCQDNCDSKFNGLDLTYDNTFLRCETACNLYSTRKFTKDNLCQDQCDGLKPYYVTGDLCVENCFSHSDQQFIDETNKACTPTCINSNYYRDNSTQFLYCNPTTCGSSNYTLIQQYHLTYQRCEKSCTIMDTYKYSLPVQTFPTLIRHCFEKCDSLYKYFDSDLICYDKCPDTIPYAEKSNLCNARCDSGNYSARADIQKFVCSGPCDTFYTINETNGNSKQCVDSCLALTERKYLLNTEECVSICPSGNYSFDKLTKMRTCTNCVNMYYGTDSNFTTPMTRCETSCSLFSSLKYTKNYQCLDQCDSEMPVYTTGNVCQFNCYSQPTEKFLNAGSNKCVSSCAHDSYYRNSDGTLFCTSDVCGSSNFTGIESYHATYQRCESACALFTSLSFTDGSSCLEKCPDDRKYFIAAKNCSATCPDDVPYAEASNLCVSKCGSGNYAATANAQKFECRAACDTYFVTNETNDNSHECVAECHSQPSKKFLDTGSKECLASCPQPFYNVVAATGFQICLPNCDAGFHGKDATFHVSMERCEAACNLFSTTKFTKDQLCQDACDGLKPVYVTGNLCVENCFSQASEVFLNEGSNQCRETCAHSSYYRNADGTLFCTSDVCGSSNFTGVESYHATYQRCESACALFTSLSFTDGSSCLEKCPDDRKYFIAAKNCSATCPTDVPYAEASNLCVSKCGSGNYAATANAQKFECRAACDTYFVTNETNDNSHECVAECLSQPSKKFLDTDSKECLASCPQPFYNVVAATGFQICLPNCDAGFHGKDATFHVSMERCEAACNLFSTTKFTKDQLCQDACDGLKPVYVTGNLCVESCFSQASEIFLNEGSNQCRETCAHSSYYRNADGTLFCTSDVCGSSNFTGVESYHASYQRCESSCALFASLSFTDGSSCLEKCPDDRKYFIAAKNCSATCPDDVPYAEASNLCVSKCGSGNYAATANAQKFECRAACDTYFVTNETNDNSHECVAECLSQPSKKFLDTDSTECLASCPQHFYNVVAATGFQVCLPNCDAGFHGKDATFDVSMERCEAACNLFSTTKFTKDQLCQDACDGLKPVYVTGNLCVESCFSQASEIFLNEGSNQCRETCAHSSYYRNADGTLFCTSDVCGSSNFTGVESYHATYQRCESACALFTSLSFTDGSSCLEKCPDDRKYFIAAKNCSATCPDDVPYAEASNLCVSKCGSGNYAATANAQKFECRAACDTYFVVNETNDNSHECVAECLSQPSKKFLDTDSKECLASCPQPFYNIVAATGFQVCLPNCDAGFHGKDATFDVSMERCEAACNLFSTTKFTKDQLCQDACDGLKPVYVTGNLCVENCFSQASEVFLNEGSNQCRETCAHPSYYRNADGTLFCTSDVCSSSNFTGVESYHASYQRCESSCALFASLSFTDGSSCLEKCPDDRKYFIAAKNCSATCPDDVPYAEASNLCVSKCGSGNYAATANAQKFECRASCDTYFVTNETSDNSHECVAECHSQPSKKFLDTDSKECLASCPQPFYNVVAATGFQICLPNCDAGFHGKDATFHVSMERCEAACSLFSSTKFTKDQLCQDACDGLKPVYVTGNLCVENCFSQASEIFLNEGSNQCRDTCAHDSYYRNTDGSLFCTSEACGSSNFTGVESYHASYQRCESSCALFTNLSFTDGSSCLEKCPDDRKYFIAAKNCSATCPDDVPYAEASNLCVSKCGSGNYAATANAQKFECRASCDTYFVTNETSDNSHECVAECLSQPSKKFLDTDSTECLASCPQPFYNVVAATGFQVCLPNCDAGFHGKDATFDVSMERCEAACNLFSTTKFTKDQLCQDACDGLKPVYVTGNLCVENCFSQASEIFLNEGSNQCRETCAHSSYYRNADGTLFCTSDVCGSSNYGRQVLPRHLLEVRAPARSSRASPSPTVAPAWRNV</sequence>
<dbReference type="EMBL" id="CAXDID020000448">
    <property type="protein sequence ID" value="CAL6092855.1"/>
    <property type="molecule type" value="Genomic_DNA"/>
</dbReference>
<protein>
    <submittedName>
        <fullName evidence="2">Uncharacterized protein</fullName>
    </submittedName>
</protein>
<accession>A0AA86TDY7</accession>
<dbReference type="SUPFAM" id="SSF57184">
    <property type="entry name" value="Growth factor receptor domain"/>
    <property type="match status" value="1"/>
</dbReference>
<dbReference type="EMBL" id="CATOUU010000029">
    <property type="protein sequence ID" value="CAI9913647.1"/>
    <property type="molecule type" value="Genomic_DNA"/>
</dbReference>
<proteinExistence type="predicted"/>
<reference evidence="2" key="1">
    <citation type="submission" date="2023-06" db="EMBL/GenBank/DDBJ databases">
        <authorList>
            <person name="Kurt Z."/>
        </authorList>
    </citation>
    <scope>NUCLEOTIDE SEQUENCE</scope>
</reference>
<keyword evidence="4" id="KW-1185">Reference proteome</keyword>
<evidence type="ECO:0000313" key="3">
    <source>
        <dbReference type="EMBL" id="CAL6092855.1"/>
    </source>
</evidence>
<evidence type="ECO:0000313" key="4">
    <source>
        <dbReference type="Proteomes" id="UP001642409"/>
    </source>
</evidence>
<evidence type="ECO:0000256" key="1">
    <source>
        <dbReference type="SAM" id="MobiDB-lite"/>
    </source>
</evidence>
<dbReference type="Proteomes" id="UP001642409">
    <property type="component" value="Unassembled WGS sequence"/>
</dbReference>
<dbReference type="InterPro" id="IPR009030">
    <property type="entry name" value="Growth_fac_rcpt_cys_sf"/>
</dbReference>
<feature type="region of interest" description="Disordered" evidence="1">
    <location>
        <begin position="2496"/>
        <end position="2515"/>
    </location>
</feature>